<keyword evidence="4" id="KW-0067">ATP-binding</keyword>
<evidence type="ECO:0000259" key="5">
    <source>
        <dbReference type="Pfam" id="PF01712"/>
    </source>
</evidence>
<dbReference type="InterPro" id="IPR002624">
    <property type="entry name" value="DCK/DGK"/>
</dbReference>
<dbReference type="InterPro" id="IPR031314">
    <property type="entry name" value="DNK_dom"/>
</dbReference>
<name>A0A179ENT1_ENTTH</name>
<feature type="binding site" evidence="3">
    <location>
        <position position="150"/>
    </location>
    <ligand>
        <name>substrate</name>
    </ligand>
</feature>
<comment type="similarity">
    <text evidence="1">Belongs to the DCK/DGK family.</text>
</comment>
<keyword evidence="6" id="KW-0418">Kinase</keyword>
<feature type="binding site" evidence="3">
    <location>
        <position position="84"/>
    </location>
    <ligand>
        <name>substrate</name>
    </ligand>
</feature>
<dbReference type="GO" id="GO:0005737">
    <property type="term" value="C:cytoplasm"/>
    <property type="evidence" value="ECO:0007669"/>
    <property type="project" value="TreeGrafter"/>
</dbReference>
<feature type="active site" description="Proton acceptor" evidence="2">
    <location>
        <position position="78"/>
    </location>
</feature>
<dbReference type="RefSeq" id="WP_067485276.1">
    <property type="nucleotide sequence ID" value="NZ_JAQEWG010000008.1"/>
</dbReference>
<evidence type="ECO:0000256" key="4">
    <source>
        <dbReference type="PIRSR" id="PIRSR000705-3"/>
    </source>
</evidence>
<feature type="binding site" evidence="3">
    <location>
        <position position="79"/>
    </location>
    <ligand>
        <name>substrate</name>
    </ligand>
</feature>
<proteinExistence type="inferred from homology"/>
<feature type="binding site" evidence="3">
    <location>
        <position position="32"/>
    </location>
    <ligand>
        <name>substrate</name>
    </ligand>
</feature>
<evidence type="ECO:0000313" key="6">
    <source>
        <dbReference type="EMBL" id="OAQ54905.1"/>
    </source>
</evidence>
<dbReference type="Pfam" id="PF01712">
    <property type="entry name" value="dNK"/>
    <property type="match status" value="1"/>
</dbReference>
<dbReference type="Proteomes" id="UP000078516">
    <property type="component" value="Unassembled WGS sequence"/>
</dbReference>
<keyword evidence="7" id="KW-1185">Reference proteome</keyword>
<dbReference type="CDD" id="cd01673">
    <property type="entry name" value="dNK"/>
    <property type="match status" value="1"/>
</dbReference>
<dbReference type="PANTHER" id="PTHR10513">
    <property type="entry name" value="DEOXYNUCLEOSIDE KINASE"/>
    <property type="match status" value="1"/>
</dbReference>
<dbReference type="GO" id="GO:0005524">
    <property type="term" value="F:ATP binding"/>
    <property type="evidence" value="ECO:0007669"/>
    <property type="project" value="UniProtKB-KW"/>
</dbReference>
<dbReference type="InterPro" id="IPR027417">
    <property type="entry name" value="P-loop_NTPase"/>
</dbReference>
<keyword evidence="4" id="KW-0547">Nucleotide-binding</keyword>
<comment type="caution">
    <text evidence="6">The sequence shown here is derived from an EMBL/GenBank/DDBJ whole genome shotgun (WGS) entry which is preliminary data.</text>
</comment>
<organism evidence="6 7">
    <name type="scientific">Enterococcus thailandicus</name>
    <dbReference type="NCBI Taxonomy" id="417368"/>
    <lineage>
        <taxon>Bacteria</taxon>
        <taxon>Bacillati</taxon>
        <taxon>Bacillota</taxon>
        <taxon>Bacilli</taxon>
        <taxon>Lactobacillales</taxon>
        <taxon>Enterococcaceae</taxon>
        <taxon>Enterococcus</taxon>
    </lineage>
</organism>
<feature type="domain" description="Deoxynucleoside kinase" evidence="5">
    <location>
        <begin position="4"/>
        <end position="210"/>
    </location>
</feature>
<dbReference type="EMBL" id="LWMN01000017">
    <property type="protein sequence ID" value="OAQ54905.1"/>
    <property type="molecule type" value="Genomic_DNA"/>
</dbReference>
<sequence length="233" mass="27088">MSVILISGTIGAGKSSLTDMLATEIRSKPFYESVEDNEVLPLFYSNPEQYAFLLQIFFLNKRFLAMKNALINDDNVLDRSIYEDSLLFHLNADLGRVTDIEVQQYDNLLDTMLNELDDVAPKKRPDLMVHIKVSLDTMLSRIKKRGRDYEQLESDETLYNYYQQLNERYDQWYENFDVCPKIQIDGDQFDFVEEPDHAKEVIEQIKQKLVELEKAPAGSYYTDNNLAKGQELG</sequence>
<dbReference type="SUPFAM" id="SSF52540">
    <property type="entry name" value="P-loop containing nucleoside triphosphate hydrolases"/>
    <property type="match status" value="1"/>
</dbReference>
<dbReference type="Gene3D" id="3.40.50.300">
    <property type="entry name" value="P-loop containing nucleotide triphosphate hydrolases"/>
    <property type="match status" value="1"/>
</dbReference>
<feature type="binding site" evidence="3">
    <location>
        <position position="55"/>
    </location>
    <ligand>
        <name>substrate</name>
    </ligand>
</feature>
<feature type="binding site" evidence="4">
    <location>
        <begin position="141"/>
        <end position="145"/>
    </location>
    <ligand>
        <name>ATP</name>
        <dbReference type="ChEBI" id="CHEBI:30616"/>
    </ligand>
</feature>
<dbReference type="GO" id="GO:0019136">
    <property type="term" value="F:deoxynucleoside kinase activity"/>
    <property type="evidence" value="ECO:0007669"/>
    <property type="project" value="InterPro"/>
</dbReference>
<evidence type="ECO:0000256" key="3">
    <source>
        <dbReference type="PIRSR" id="PIRSR000705-2"/>
    </source>
</evidence>
<dbReference type="AlphaFoldDB" id="A0A179ENT1"/>
<evidence type="ECO:0000313" key="7">
    <source>
        <dbReference type="Proteomes" id="UP000078516"/>
    </source>
</evidence>
<reference evidence="6 7" key="1">
    <citation type="submission" date="2016-04" db="EMBL/GenBank/DDBJ databases">
        <title>Draft genome of an Enterococcus thailandicus strain isolated from bovine feces.</title>
        <authorList>
            <person name="Beukers A.G."/>
            <person name="Zaheer R."/>
            <person name="Goji N."/>
            <person name="Cook S.R."/>
            <person name="Amoako K."/>
            <person name="Chaves A.V."/>
            <person name="Ward M.P."/>
            <person name="Mcallister T.A."/>
        </authorList>
    </citation>
    <scope>NUCLEOTIDE SEQUENCE [LARGE SCALE GENOMIC DNA]</scope>
    <source>
        <strain evidence="6 7">F0711D 46</strain>
    </source>
</reference>
<dbReference type="PANTHER" id="PTHR10513:SF35">
    <property type="entry name" value="DEOXYADENOSINE KINASE"/>
    <property type="match status" value="1"/>
</dbReference>
<dbReference type="PIRSF" id="PIRSF000705">
    <property type="entry name" value="DNK"/>
    <property type="match status" value="1"/>
</dbReference>
<dbReference type="InterPro" id="IPR050566">
    <property type="entry name" value="Deoxyribonucleoside_kinase"/>
</dbReference>
<feature type="binding site" evidence="4">
    <location>
        <begin position="8"/>
        <end position="16"/>
    </location>
    <ligand>
        <name>ATP</name>
        <dbReference type="ChEBI" id="CHEBI:30616"/>
    </ligand>
</feature>
<gene>
    <name evidence="6" type="ORF">A6E74_11060</name>
</gene>
<protein>
    <submittedName>
        <fullName evidence="6">Deoxyadenosine kinase</fullName>
    </submittedName>
</protein>
<feature type="binding site" evidence="3">
    <location>
        <position position="44"/>
    </location>
    <ligand>
        <name>substrate</name>
    </ligand>
</feature>
<keyword evidence="6" id="KW-0808">Transferase</keyword>
<evidence type="ECO:0000256" key="1">
    <source>
        <dbReference type="ARBA" id="ARBA00007420"/>
    </source>
</evidence>
<evidence type="ECO:0000256" key="2">
    <source>
        <dbReference type="PIRSR" id="PIRSR000705-1"/>
    </source>
</evidence>
<accession>A0A179ENT1</accession>